<feature type="domain" description="HTH luxR-type" evidence="5">
    <location>
        <begin position="143"/>
        <end position="213"/>
    </location>
</feature>
<evidence type="ECO:0000313" key="7">
    <source>
        <dbReference type="EMBL" id="SDS72764.1"/>
    </source>
</evidence>
<dbReference type="PANTHER" id="PTHR43214">
    <property type="entry name" value="TWO-COMPONENT RESPONSE REGULATOR"/>
    <property type="match status" value="1"/>
</dbReference>
<dbReference type="GO" id="GO:0006355">
    <property type="term" value="P:regulation of DNA-templated transcription"/>
    <property type="evidence" value="ECO:0007669"/>
    <property type="project" value="InterPro"/>
</dbReference>
<gene>
    <name evidence="7" type="ORF">SAMN04488570_2547</name>
</gene>
<dbReference type="Proteomes" id="UP000198859">
    <property type="component" value="Chromosome I"/>
</dbReference>
<name>A0A1H1UJN1_9ACTN</name>
<dbReference type="PROSITE" id="PS50043">
    <property type="entry name" value="HTH_LUXR_2"/>
    <property type="match status" value="1"/>
</dbReference>
<evidence type="ECO:0000259" key="6">
    <source>
        <dbReference type="PROSITE" id="PS50110"/>
    </source>
</evidence>
<dbReference type="AlphaFoldDB" id="A0A1H1UJN1"/>
<dbReference type="InterPro" id="IPR000792">
    <property type="entry name" value="Tscrpt_reg_LuxR_C"/>
</dbReference>
<dbReference type="CDD" id="cd06170">
    <property type="entry name" value="LuxR_C_like"/>
    <property type="match status" value="1"/>
</dbReference>
<dbReference type="Pfam" id="PF00196">
    <property type="entry name" value="GerE"/>
    <property type="match status" value="1"/>
</dbReference>
<keyword evidence="4" id="KW-0597">Phosphoprotein</keyword>
<keyword evidence="3" id="KW-0804">Transcription</keyword>
<dbReference type="Gene3D" id="1.10.10.10">
    <property type="entry name" value="Winged helix-like DNA-binding domain superfamily/Winged helix DNA-binding domain"/>
    <property type="match status" value="1"/>
</dbReference>
<organism evidence="7 8">
    <name type="scientific">Nocardioides scoriae</name>
    <dbReference type="NCBI Taxonomy" id="642780"/>
    <lineage>
        <taxon>Bacteria</taxon>
        <taxon>Bacillati</taxon>
        <taxon>Actinomycetota</taxon>
        <taxon>Actinomycetes</taxon>
        <taxon>Propionibacteriales</taxon>
        <taxon>Nocardioidaceae</taxon>
        <taxon>Nocardioides</taxon>
    </lineage>
</organism>
<dbReference type="PRINTS" id="PR00038">
    <property type="entry name" value="HTHLUXR"/>
</dbReference>
<evidence type="ECO:0000313" key="8">
    <source>
        <dbReference type="Proteomes" id="UP000198859"/>
    </source>
</evidence>
<dbReference type="STRING" id="642780.SAMN04488570_2547"/>
<keyword evidence="8" id="KW-1185">Reference proteome</keyword>
<proteinExistence type="predicted"/>
<dbReference type="PANTHER" id="PTHR43214:SF41">
    <property type="entry name" value="NITRATE_NITRITE RESPONSE REGULATOR PROTEIN NARP"/>
    <property type="match status" value="1"/>
</dbReference>
<keyword evidence="1" id="KW-0805">Transcription regulation</keyword>
<dbReference type="Gene3D" id="3.40.50.2300">
    <property type="match status" value="1"/>
</dbReference>
<dbReference type="OrthoDB" id="3771852at2"/>
<sequence length="216" mass="23137">MRDPRAIDRTSVAVVDNHDALFPGIEGLVSRPGSGLVHVGSFTSVPPVLALDSAPDVVVLDLLLGRQDEKSTSWIPQLTARGSVVVVHTSEERPVELRRAVRAGAAGLALKNDGAASLLEVVRECAAGGFGCTSTLARALITDETLVAQLSPREVETLSGIDDGLTRQQIARRLGIEEGTVRSYVKEVRRKYVELGREVTNASSLVREATRDGYLD</sequence>
<evidence type="ECO:0000256" key="1">
    <source>
        <dbReference type="ARBA" id="ARBA00023015"/>
    </source>
</evidence>
<dbReference type="SUPFAM" id="SSF52172">
    <property type="entry name" value="CheY-like"/>
    <property type="match status" value="1"/>
</dbReference>
<dbReference type="InterPro" id="IPR036388">
    <property type="entry name" value="WH-like_DNA-bd_sf"/>
</dbReference>
<dbReference type="InterPro" id="IPR011006">
    <property type="entry name" value="CheY-like_superfamily"/>
</dbReference>
<evidence type="ECO:0000256" key="3">
    <source>
        <dbReference type="ARBA" id="ARBA00023163"/>
    </source>
</evidence>
<dbReference type="EMBL" id="LT629757">
    <property type="protein sequence ID" value="SDS72764.1"/>
    <property type="molecule type" value="Genomic_DNA"/>
</dbReference>
<evidence type="ECO:0000256" key="2">
    <source>
        <dbReference type="ARBA" id="ARBA00023125"/>
    </source>
</evidence>
<dbReference type="RefSeq" id="WP_091730239.1">
    <property type="nucleotide sequence ID" value="NZ_LT629757.1"/>
</dbReference>
<dbReference type="InterPro" id="IPR016032">
    <property type="entry name" value="Sig_transdc_resp-reg_C-effctor"/>
</dbReference>
<reference evidence="8" key="1">
    <citation type="submission" date="2016-10" db="EMBL/GenBank/DDBJ databases">
        <authorList>
            <person name="Varghese N."/>
            <person name="Submissions S."/>
        </authorList>
    </citation>
    <scope>NUCLEOTIDE SEQUENCE [LARGE SCALE GENOMIC DNA]</scope>
    <source>
        <strain evidence="8">DSM 22127</strain>
    </source>
</reference>
<accession>A0A1H1UJN1</accession>
<keyword evidence="2 7" id="KW-0238">DNA-binding</keyword>
<dbReference type="PROSITE" id="PS50110">
    <property type="entry name" value="RESPONSE_REGULATORY"/>
    <property type="match status" value="1"/>
</dbReference>
<feature type="domain" description="Response regulatory" evidence="6">
    <location>
        <begin position="11"/>
        <end position="126"/>
    </location>
</feature>
<dbReference type="SMART" id="SM00421">
    <property type="entry name" value="HTH_LUXR"/>
    <property type="match status" value="1"/>
</dbReference>
<protein>
    <submittedName>
        <fullName evidence="7">DNA-binding response regulator, NarL/FixJ family, contains REC and HTH domains</fullName>
    </submittedName>
</protein>
<evidence type="ECO:0000259" key="5">
    <source>
        <dbReference type="PROSITE" id="PS50043"/>
    </source>
</evidence>
<dbReference type="InterPro" id="IPR001789">
    <property type="entry name" value="Sig_transdc_resp-reg_receiver"/>
</dbReference>
<dbReference type="GO" id="GO:0000160">
    <property type="term" value="P:phosphorelay signal transduction system"/>
    <property type="evidence" value="ECO:0007669"/>
    <property type="project" value="InterPro"/>
</dbReference>
<dbReference type="GO" id="GO:0003677">
    <property type="term" value="F:DNA binding"/>
    <property type="evidence" value="ECO:0007669"/>
    <property type="project" value="UniProtKB-KW"/>
</dbReference>
<evidence type="ECO:0000256" key="4">
    <source>
        <dbReference type="PROSITE-ProRule" id="PRU00169"/>
    </source>
</evidence>
<dbReference type="SUPFAM" id="SSF46894">
    <property type="entry name" value="C-terminal effector domain of the bipartite response regulators"/>
    <property type="match status" value="1"/>
</dbReference>
<dbReference type="InterPro" id="IPR039420">
    <property type="entry name" value="WalR-like"/>
</dbReference>
<feature type="modified residue" description="4-aspartylphosphate" evidence="4">
    <location>
        <position position="61"/>
    </location>
</feature>